<dbReference type="InParanoid" id="A0A1Q3D7K5"/>
<dbReference type="Gene3D" id="3.90.70.10">
    <property type="entry name" value="Cysteine proteinases"/>
    <property type="match status" value="1"/>
</dbReference>
<dbReference type="EC" id="3.4.19.12" evidence="7"/>
<reference evidence="11" key="1">
    <citation type="submission" date="2016-04" db="EMBL/GenBank/DDBJ databases">
        <title>Cephalotus genome sequencing.</title>
        <authorList>
            <person name="Fukushima K."/>
            <person name="Hasebe M."/>
            <person name="Fang X."/>
        </authorList>
    </citation>
    <scope>NUCLEOTIDE SEQUENCE [LARGE SCALE GENOMIC DNA]</scope>
    <source>
        <strain evidence="11">cv. St1</strain>
    </source>
</reference>
<dbReference type="InterPro" id="IPR028889">
    <property type="entry name" value="USP"/>
</dbReference>
<proteinExistence type="inferred from homology"/>
<dbReference type="PANTHER" id="PTHR24006">
    <property type="entry name" value="UBIQUITIN CARBOXYL-TERMINAL HYDROLASE"/>
    <property type="match status" value="1"/>
</dbReference>
<comment type="function">
    <text evidence="7">Recognizes and hydrolyzes the peptide bond at the C-terminal Gly of ubiquitin. Involved in the processing of poly-ubiquitin precursors as well as that of ubiquitinated proteins.</text>
</comment>
<keyword evidence="8" id="KW-0472">Membrane</keyword>
<dbReference type="OrthoDB" id="2248014at2759"/>
<keyword evidence="4 7" id="KW-0833">Ubl conjugation pathway</keyword>
<dbReference type="AlphaFoldDB" id="A0A1Q3D7K5"/>
<evidence type="ECO:0000256" key="4">
    <source>
        <dbReference type="ARBA" id="ARBA00022786"/>
    </source>
</evidence>
<evidence type="ECO:0000313" key="10">
    <source>
        <dbReference type="EMBL" id="GAV88303.1"/>
    </source>
</evidence>
<dbReference type="PROSITE" id="PS00972">
    <property type="entry name" value="USP_1"/>
    <property type="match status" value="1"/>
</dbReference>
<keyword evidence="3 7" id="KW-0645">Protease</keyword>
<keyword evidence="8" id="KW-0812">Transmembrane</keyword>
<dbReference type="PANTHER" id="PTHR24006:SF888">
    <property type="entry name" value="UBIQUITIN CARBOXYL-TERMINAL HYDROLASE 30"/>
    <property type="match status" value="1"/>
</dbReference>
<evidence type="ECO:0000256" key="7">
    <source>
        <dbReference type="RuleBase" id="RU366025"/>
    </source>
</evidence>
<evidence type="ECO:0000259" key="9">
    <source>
        <dbReference type="PROSITE" id="PS50235"/>
    </source>
</evidence>
<evidence type="ECO:0000256" key="5">
    <source>
        <dbReference type="ARBA" id="ARBA00022801"/>
    </source>
</evidence>
<evidence type="ECO:0000313" key="11">
    <source>
        <dbReference type="Proteomes" id="UP000187406"/>
    </source>
</evidence>
<dbReference type="InterPro" id="IPR050164">
    <property type="entry name" value="Peptidase_C19"/>
</dbReference>
<dbReference type="EMBL" id="BDDD01004776">
    <property type="protein sequence ID" value="GAV88303.1"/>
    <property type="molecule type" value="Genomic_DNA"/>
</dbReference>
<dbReference type="InterPro" id="IPR001394">
    <property type="entry name" value="Peptidase_C19_UCH"/>
</dbReference>
<dbReference type="SUPFAM" id="SSF54001">
    <property type="entry name" value="Cysteine proteinases"/>
    <property type="match status" value="1"/>
</dbReference>
<feature type="domain" description="USP" evidence="9">
    <location>
        <begin position="74"/>
        <end position="559"/>
    </location>
</feature>
<dbReference type="GO" id="GO:0016579">
    <property type="term" value="P:protein deubiquitination"/>
    <property type="evidence" value="ECO:0007669"/>
    <property type="project" value="InterPro"/>
</dbReference>
<name>A0A1Q3D7K5_CEPFO</name>
<dbReference type="GO" id="GO:0005829">
    <property type="term" value="C:cytosol"/>
    <property type="evidence" value="ECO:0007669"/>
    <property type="project" value="TreeGrafter"/>
</dbReference>
<dbReference type="GO" id="GO:0004843">
    <property type="term" value="F:cysteine-type deubiquitinase activity"/>
    <property type="evidence" value="ECO:0007669"/>
    <property type="project" value="UniProtKB-UniRule"/>
</dbReference>
<dbReference type="GO" id="GO:0005634">
    <property type="term" value="C:nucleus"/>
    <property type="evidence" value="ECO:0007669"/>
    <property type="project" value="TreeGrafter"/>
</dbReference>
<keyword evidence="8" id="KW-1133">Transmembrane helix</keyword>
<keyword evidence="5 7" id="KW-0378">Hydrolase</keyword>
<dbReference type="Proteomes" id="UP000187406">
    <property type="component" value="Unassembled WGS sequence"/>
</dbReference>
<dbReference type="Pfam" id="PF00443">
    <property type="entry name" value="UCH"/>
    <property type="match status" value="1"/>
</dbReference>
<dbReference type="PROSITE" id="PS50235">
    <property type="entry name" value="USP_3"/>
    <property type="match status" value="1"/>
</dbReference>
<keyword evidence="6 7" id="KW-0788">Thiol protease</keyword>
<dbReference type="InterPro" id="IPR038765">
    <property type="entry name" value="Papain-like_cys_pep_sf"/>
</dbReference>
<evidence type="ECO:0000256" key="6">
    <source>
        <dbReference type="ARBA" id="ARBA00022807"/>
    </source>
</evidence>
<evidence type="ECO:0000256" key="8">
    <source>
        <dbReference type="SAM" id="Phobius"/>
    </source>
</evidence>
<accession>A0A1Q3D7K5</accession>
<evidence type="ECO:0000256" key="2">
    <source>
        <dbReference type="ARBA" id="ARBA00009085"/>
    </source>
</evidence>
<feature type="transmembrane region" description="Helical" evidence="8">
    <location>
        <begin position="33"/>
        <end position="51"/>
    </location>
</feature>
<comment type="caution">
    <text evidence="10">The sequence shown here is derived from an EMBL/GenBank/DDBJ whole genome shotgun (WGS) entry which is preliminary data.</text>
</comment>
<dbReference type="GO" id="GO:0006508">
    <property type="term" value="P:proteolysis"/>
    <property type="evidence" value="ECO:0007669"/>
    <property type="project" value="UniProtKB-KW"/>
</dbReference>
<gene>
    <name evidence="10" type="ORF">CFOL_v3_31726</name>
</gene>
<organism evidence="10 11">
    <name type="scientific">Cephalotus follicularis</name>
    <name type="common">Albany pitcher plant</name>
    <dbReference type="NCBI Taxonomy" id="3775"/>
    <lineage>
        <taxon>Eukaryota</taxon>
        <taxon>Viridiplantae</taxon>
        <taxon>Streptophyta</taxon>
        <taxon>Embryophyta</taxon>
        <taxon>Tracheophyta</taxon>
        <taxon>Spermatophyta</taxon>
        <taxon>Magnoliopsida</taxon>
        <taxon>eudicotyledons</taxon>
        <taxon>Gunneridae</taxon>
        <taxon>Pentapetalae</taxon>
        <taxon>rosids</taxon>
        <taxon>fabids</taxon>
        <taxon>Oxalidales</taxon>
        <taxon>Cephalotaceae</taxon>
        <taxon>Cephalotus</taxon>
    </lineage>
</organism>
<dbReference type="InterPro" id="IPR018200">
    <property type="entry name" value="USP_CS"/>
</dbReference>
<dbReference type="FunCoup" id="A0A1Q3D7K5">
    <property type="interactions" value="537"/>
</dbReference>
<evidence type="ECO:0000256" key="1">
    <source>
        <dbReference type="ARBA" id="ARBA00000707"/>
    </source>
</evidence>
<keyword evidence="11" id="KW-1185">Reference proteome</keyword>
<evidence type="ECO:0000256" key="3">
    <source>
        <dbReference type="ARBA" id="ARBA00022670"/>
    </source>
</evidence>
<sequence length="562" mass="63362">MKTGVYSSVKGVICNIKHGYKAFFHVKWASTSGFHISVASLLGATGFVLAIRDYKFRKWFTKEENSLGKKCLVPGLQNLGNSCFLNVILQALASCLYFKPFLQNVIDECSSLLAEEHEESLPLTVALAALLEELHTVGEQRVVLTPRKVMLVLALYVQNFNLTSQQDAAEAFHHLLFSLREEISDYYRTNQSSLADVLATSNCRILTTQRRENESEQERWHQHYLGPFDGILSSILTCQSCSTEISLDFQFFHSLPLSPMLDKGSAIHGCTLEDSMKQFTVAEQVENYRCSHCWHIAAIKYLSSIGENKTEIEKLRRCSGLDSCDCQSSLNLEKLPWSNHFSRTLKQLSIAHCPKILCIQLQRASINEFGELVKLEGHVAFPLILDILPFMTIGVEIKIWKESVDREQVKLQYQNPSHGPNHLNLKLDVKMLNCVNGLTSKVVAADEFEGVGGKNSTQSEDCCRDLPMPSDDKERVRCQLSPSGSYLYRLVSVVEHFGRVGSGHYIVHRSVSSESDMEGPNEHFESFSRWFCISDSDVFSVSEKDVLAAEASLLFYERIVDD</sequence>
<comment type="similarity">
    <text evidence="2 7">Belongs to the peptidase C19 family.</text>
</comment>
<dbReference type="PROSITE" id="PS00973">
    <property type="entry name" value="USP_2"/>
    <property type="match status" value="1"/>
</dbReference>
<dbReference type="STRING" id="3775.A0A1Q3D7K5"/>
<dbReference type="CDD" id="cd02662">
    <property type="entry name" value="Peptidase_C19F"/>
    <property type="match status" value="1"/>
</dbReference>
<protein>
    <recommendedName>
        <fullName evidence="7">Ubiquitin carboxyl-terminal hydrolase</fullName>
        <ecNumber evidence="7">3.4.19.12</ecNumber>
    </recommendedName>
</protein>
<comment type="catalytic activity">
    <reaction evidence="1 7">
        <text>Thiol-dependent hydrolysis of ester, thioester, amide, peptide and isopeptide bonds formed by the C-terminal Gly of ubiquitin (a 76-residue protein attached to proteins as an intracellular targeting signal).</text>
        <dbReference type="EC" id="3.4.19.12"/>
    </reaction>
</comment>